<dbReference type="PANTHER" id="PTHR37467">
    <property type="entry name" value="EXPORTED CALCIUM-BINDING GLYCOPROTEIN-RELATED"/>
    <property type="match status" value="1"/>
</dbReference>
<protein>
    <recommendedName>
        <fullName evidence="7">Lipoprotein</fullName>
    </recommendedName>
</protein>
<evidence type="ECO:0000256" key="5">
    <source>
        <dbReference type="SAM" id="MobiDB-lite"/>
    </source>
</evidence>
<gene>
    <name evidence="6" type="ORF">ENP47_05735</name>
</gene>
<feature type="compositionally biased region" description="Acidic residues" evidence="5">
    <location>
        <begin position="316"/>
        <end position="327"/>
    </location>
</feature>
<dbReference type="Pfam" id="PF18884">
    <property type="entry name" value="TSP3_bac"/>
    <property type="match status" value="3"/>
</dbReference>
<dbReference type="AlphaFoldDB" id="A0A7C1XDG9"/>
<dbReference type="PROSITE" id="PS51257">
    <property type="entry name" value="PROKAR_LIPOPROTEIN"/>
    <property type="match status" value="1"/>
</dbReference>
<keyword evidence="2" id="KW-0964">Secreted</keyword>
<comment type="subcellular location">
    <subcellularLocation>
        <location evidence="1">Secreted</location>
    </subcellularLocation>
</comment>
<dbReference type="PANTHER" id="PTHR37467:SF1">
    <property type="entry name" value="EXPORTED CALCIUM-BINDING GLYCOPROTEIN"/>
    <property type="match status" value="1"/>
</dbReference>
<dbReference type="InterPro" id="IPR059100">
    <property type="entry name" value="TSP3_bac"/>
</dbReference>
<keyword evidence="3" id="KW-0732">Signal</keyword>
<evidence type="ECO:0008006" key="7">
    <source>
        <dbReference type="Google" id="ProtNLM"/>
    </source>
</evidence>
<dbReference type="InterPro" id="IPR018247">
    <property type="entry name" value="EF_Hand_1_Ca_BS"/>
</dbReference>
<evidence type="ECO:0000256" key="3">
    <source>
        <dbReference type="ARBA" id="ARBA00022729"/>
    </source>
</evidence>
<organism evidence="6">
    <name type="scientific">Thermomicrobium roseum</name>
    <dbReference type="NCBI Taxonomy" id="500"/>
    <lineage>
        <taxon>Bacteria</taxon>
        <taxon>Pseudomonadati</taxon>
        <taxon>Thermomicrobiota</taxon>
        <taxon>Thermomicrobia</taxon>
        <taxon>Thermomicrobiales</taxon>
        <taxon>Thermomicrobiaceae</taxon>
        <taxon>Thermomicrobium</taxon>
    </lineage>
</organism>
<name>A0A7C1XDG9_THERO</name>
<accession>A0A7C1XDG9</accession>
<feature type="region of interest" description="Disordered" evidence="5">
    <location>
        <begin position="368"/>
        <end position="393"/>
    </location>
</feature>
<comment type="caution">
    <text evidence="6">The sequence shown here is derived from an EMBL/GenBank/DDBJ whole genome shotgun (WGS) entry which is preliminary data.</text>
</comment>
<keyword evidence="4" id="KW-0106">Calcium</keyword>
<feature type="compositionally biased region" description="Polar residues" evidence="5">
    <location>
        <begin position="168"/>
        <end position="177"/>
    </location>
</feature>
<dbReference type="PROSITE" id="PS00018">
    <property type="entry name" value="EF_HAND_1"/>
    <property type="match status" value="1"/>
</dbReference>
<feature type="region of interest" description="Disordered" evidence="5">
    <location>
        <begin position="153"/>
        <end position="193"/>
    </location>
</feature>
<reference evidence="6" key="1">
    <citation type="journal article" date="2020" name="mSystems">
        <title>Genome- and Community-Level Interaction Insights into Carbon Utilization and Element Cycling Functions of Hydrothermarchaeota in Hydrothermal Sediment.</title>
        <authorList>
            <person name="Zhou Z."/>
            <person name="Liu Y."/>
            <person name="Xu W."/>
            <person name="Pan J."/>
            <person name="Luo Z.H."/>
            <person name="Li M."/>
        </authorList>
    </citation>
    <scope>NUCLEOTIDE SEQUENCE [LARGE SCALE GENOMIC DNA]</scope>
    <source>
        <strain evidence="6">SpSt-222</strain>
    </source>
</reference>
<feature type="region of interest" description="Disordered" evidence="5">
    <location>
        <begin position="300"/>
        <end position="340"/>
    </location>
</feature>
<evidence type="ECO:0000313" key="6">
    <source>
        <dbReference type="EMBL" id="HEF65078.1"/>
    </source>
</evidence>
<evidence type="ECO:0000256" key="2">
    <source>
        <dbReference type="ARBA" id="ARBA00022525"/>
    </source>
</evidence>
<dbReference type="InterPro" id="IPR053180">
    <property type="entry name" value="Ca-binding_acidic-repeat"/>
</dbReference>
<sequence>MWRRSARRALLLLLLLAALIVAGCVPRGSGSAGSDEATRTVTNEGAVTATPSVGASMAQASAQLSQSGVVVVQLWWGGPTQEFVLVLIDPNGEEIEIGRYQAQEQRWLPVPVNLPRVAGERLQAGTWRVRWMEASQRRVVAEATLTVTTQDVQRWRAASTPRPESTPLAEQQATPVGSPTAQRPTPTPVPPAWAASWPSQPIQPQDCFTGARNVVEVGIRNSTGRPGQSWRMIVQVINPAGDVAELGPITVEADRATQTQFDLCEYGGTSALVGTWRVRWVDAGNRSVVYQEVTFEVLPVSGGSPAPPPPQGSVDSDGDGFVDDEELNFGSDPHNPDTDGDGLLDGFEVWQYGTDPTVIDTDWDGTYDGAEYQLGTDPWDPCDPNPDADACTL</sequence>
<evidence type="ECO:0000256" key="1">
    <source>
        <dbReference type="ARBA" id="ARBA00004613"/>
    </source>
</evidence>
<proteinExistence type="predicted"/>
<evidence type="ECO:0000256" key="4">
    <source>
        <dbReference type="ARBA" id="ARBA00022837"/>
    </source>
</evidence>
<dbReference type="EMBL" id="DSJL01000010">
    <property type="protein sequence ID" value="HEF65078.1"/>
    <property type="molecule type" value="Genomic_DNA"/>
</dbReference>